<dbReference type="SUPFAM" id="SSF53335">
    <property type="entry name" value="S-adenosyl-L-methionine-dependent methyltransferases"/>
    <property type="match status" value="1"/>
</dbReference>
<keyword evidence="4" id="KW-1185">Reference proteome</keyword>
<dbReference type="InterPro" id="IPR025714">
    <property type="entry name" value="Methyltranfer_dom"/>
</dbReference>
<dbReference type="CDD" id="cd02440">
    <property type="entry name" value="AdoMet_MTases"/>
    <property type="match status" value="1"/>
</dbReference>
<dbReference type="Gene3D" id="3.40.50.150">
    <property type="entry name" value="Vaccinia Virus protein VP39"/>
    <property type="match status" value="1"/>
</dbReference>
<accession>A0A7I7NJZ9</accession>
<protein>
    <submittedName>
        <fullName evidence="3">Transcriptional regulator</fullName>
    </submittedName>
</protein>
<dbReference type="Proteomes" id="UP000466396">
    <property type="component" value="Chromosome"/>
</dbReference>
<dbReference type="PANTHER" id="PTHR45128">
    <property type="entry name" value="METHYLTRANSFERASE TYPE 11"/>
    <property type="match status" value="1"/>
</dbReference>
<dbReference type="InterPro" id="IPR048711">
    <property type="entry name" value="WHD_Rv2258c"/>
</dbReference>
<evidence type="ECO:0000259" key="1">
    <source>
        <dbReference type="Pfam" id="PF13847"/>
    </source>
</evidence>
<dbReference type="InterPro" id="IPR053173">
    <property type="entry name" value="SAM-binding_MTase"/>
</dbReference>
<evidence type="ECO:0000313" key="4">
    <source>
        <dbReference type="Proteomes" id="UP000466396"/>
    </source>
</evidence>
<evidence type="ECO:0000259" key="2">
    <source>
        <dbReference type="Pfam" id="PF21320"/>
    </source>
</evidence>
<feature type="domain" description="Methyltransferase" evidence="1">
    <location>
        <begin position="219"/>
        <end position="334"/>
    </location>
</feature>
<dbReference type="Pfam" id="PF21320">
    <property type="entry name" value="WHD_Rv2258c"/>
    <property type="match status" value="1"/>
</dbReference>
<organism evidence="3 4">
    <name type="scientific">Mycobacterium lacus</name>
    <dbReference type="NCBI Taxonomy" id="169765"/>
    <lineage>
        <taxon>Bacteria</taxon>
        <taxon>Bacillati</taxon>
        <taxon>Actinomycetota</taxon>
        <taxon>Actinomycetes</taxon>
        <taxon>Mycobacteriales</taxon>
        <taxon>Mycobacteriaceae</taxon>
        <taxon>Mycobacterium</taxon>
    </lineage>
</organism>
<proteinExistence type="predicted"/>
<dbReference type="Pfam" id="PF13847">
    <property type="entry name" value="Methyltransf_31"/>
    <property type="match status" value="1"/>
</dbReference>
<sequence>MASNLLLASSLRQWHRTCTEIAHPGELAALYAGSAVERPGVASASMSGAPETTAETTEAFTERVIAAIDGASLAILVSVGHQTGLLDTMAGLPPSTSTEIADAAGLNERYVREWLGGMTTGQVVDYDAARETYSLPAHRAAVLTRAAGADNLAVVAQFIPLLSEVEQKIIGCFRAGGGLPYSEFPRFHALMAEMSGVVFDDALIDVVLPLVDGLPELLRSGADVADFGCGSGHAINLMAREFPASRFTGIDFSDEAIATGTEEAARLGLTNATFESHNLTELGKVATFDVITAFDAIHDQAQPARVLENIYRALRPGGVLLMVDIKASSRLEDNVGVPMSTYLYTTSMMHCMTVSLALDGAGLGTVWGRQLATSMLADAGFDDVVVAEIESDPINNYYIARK</sequence>
<dbReference type="PANTHER" id="PTHR45128:SF1">
    <property type="entry name" value="S-ADENOSYLMETHIONINE-DEPENDENT METHYLTRANSFERASE RV2258C"/>
    <property type="match status" value="1"/>
</dbReference>
<dbReference type="InterPro" id="IPR029063">
    <property type="entry name" value="SAM-dependent_MTases_sf"/>
</dbReference>
<dbReference type="AlphaFoldDB" id="A0A7I7NJZ9"/>
<name>A0A7I7NJZ9_9MYCO</name>
<dbReference type="KEGG" id="mlj:MLAC_22700"/>
<evidence type="ECO:0000313" key="3">
    <source>
        <dbReference type="EMBL" id="BBX96976.1"/>
    </source>
</evidence>
<feature type="domain" description="S-adenosylmethionine-dependent methyltransferase Rv2258c-like winged HTH" evidence="2">
    <location>
        <begin position="71"/>
        <end position="145"/>
    </location>
</feature>
<gene>
    <name evidence="3" type="ORF">MLAC_22700</name>
</gene>
<dbReference type="EMBL" id="AP022581">
    <property type="protein sequence ID" value="BBX96976.1"/>
    <property type="molecule type" value="Genomic_DNA"/>
</dbReference>
<reference evidence="3 4" key="1">
    <citation type="journal article" date="2019" name="Emerg. Microbes Infect.">
        <title>Comprehensive subspecies identification of 175 nontuberculous mycobacteria species based on 7547 genomic profiles.</title>
        <authorList>
            <person name="Matsumoto Y."/>
            <person name="Kinjo T."/>
            <person name="Motooka D."/>
            <person name="Nabeya D."/>
            <person name="Jung N."/>
            <person name="Uechi K."/>
            <person name="Horii T."/>
            <person name="Iida T."/>
            <person name="Fujita J."/>
            <person name="Nakamura S."/>
        </authorList>
    </citation>
    <scope>NUCLEOTIDE SEQUENCE [LARGE SCALE GENOMIC DNA]</scope>
    <source>
        <strain evidence="3 4">JCM 15657</strain>
    </source>
</reference>